<evidence type="ECO:0000313" key="4">
    <source>
        <dbReference type="Proteomes" id="UP000294902"/>
    </source>
</evidence>
<evidence type="ECO:0000256" key="2">
    <source>
        <dbReference type="SAM" id="SignalP"/>
    </source>
</evidence>
<dbReference type="PROSITE" id="PS51257">
    <property type="entry name" value="PROKAR_LIPOPROTEIN"/>
    <property type="match status" value="1"/>
</dbReference>
<dbReference type="PANTHER" id="PTHR42967:SF1">
    <property type="entry name" value="MBL FOLD METALLO-HYDROLASE"/>
    <property type="match status" value="1"/>
</dbReference>
<dbReference type="Pfam" id="PF13483">
    <property type="entry name" value="Lactamase_B_3"/>
    <property type="match status" value="1"/>
</dbReference>
<gene>
    <name evidence="3" type="ORF">EDC18_11041</name>
</gene>
<keyword evidence="2" id="KW-0732">Signal</keyword>
<feature type="signal peptide" evidence="2">
    <location>
        <begin position="1"/>
        <end position="27"/>
    </location>
</feature>
<organism evidence="3 4">
    <name type="scientific">Natranaerovirga pectinivora</name>
    <dbReference type="NCBI Taxonomy" id="682400"/>
    <lineage>
        <taxon>Bacteria</taxon>
        <taxon>Bacillati</taxon>
        <taxon>Bacillota</taxon>
        <taxon>Clostridia</taxon>
        <taxon>Lachnospirales</taxon>
        <taxon>Natranaerovirgaceae</taxon>
        <taxon>Natranaerovirga</taxon>
    </lineage>
</organism>
<dbReference type="CDD" id="cd06262">
    <property type="entry name" value="metallo-hydrolase-like_MBL-fold"/>
    <property type="match status" value="1"/>
</dbReference>
<name>A0A4R3MGB9_9FIRM</name>
<dbReference type="Proteomes" id="UP000294902">
    <property type="component" value="Unassembled WGS sequence"/>
</dbReference>
<accession>A0A4R3MGB9</accession>
<feature type="compositionally biased region" description="Polar residues" evidence="1">
    <location>
        <begin position="36"/>
        <end position="48"/>
    </location>
</feature>
<proteinExistence type="predicted"/>
<dbReference type="Gene3D" id="3.60.15.10">
    <property type="entry name" value="Ribonuclease Z/Hydroxyacylglutathione hydrolase-like"/>
    <property type="match status" value="1"/>
</dbReference>
<dbReference type="PANTHER" id="PTHR42967">
    <property type="entry name" value="METAL DEPENDENT HYDROLASE"/>
    <property type="match status" value="1"/>
</dbReference>
<evidence type="ECO:0000313" key="3">
    <source>
        <dbReference type="EMBL" id="TCT12967.1"/>
    </source>
</evidence>
<dbReference type="AlphaFoldDB" id="A0A4R3MGB9"/>
<feature type="region of interest" description="Disordered" evidence="1">
    <location>
        <begin position="29"/>
        <end position="48"/>
    </location>
</feature>
<comment type="caution">
    <text evidence="3">The sequence shown here is derived from an EMBL/GenBank/DDBJ whole genome shotgun (WGS) entry which is preliminary data.</text>
</comment>
<dbReference type="InterPro" id="IPR036866">
    <property type="entry name" value="RibonucZ/Hydroxyglut_hydro"/>
</dbReference>
<keyword evidence="4" id="KW-1185">Reference proteome</keyword>
<dbReference type="OrthoDB" id="36975at2"/>
<sequence length="285" mass="32591">MPRKIIKLWLILLLVTVVGCKSNPTPADSLIEVTETPDNTDTDTSVTNPPSHLLLPIIENNTGKVLIQNINGNTQYPNNGYMITSINGHRLIIDPSFMPSKRLIDFNPSAIISTHSHSDHYDQLFNSYYDCPKILWSIETLEIDDFKIFTILSSHNDDNLNETYPSNILVVVEVDGLRIAHMGDIGQTSLTDEQLDLLGEIDIAFMQYENKFSRMTLENEKGFNLFEQFSPKIGIPTHYTEDTIPVLIDKYGELIEFENYFTISKDELPQTSLNIYRLINNHKYF</sequence>
<evidence type="ECO:0000256" key="1">
    <source>
        <dbReference type="SAM" id="MobiDB-lite"/>
    </source>
</evidence>
<dbReference type="SUPFAM" id="SSF56281">
    <property type="entry name" value="Metallo-hydrolase/oxidoreductase"/>
    <property type="match status" value="1"/>
</dbReference>
<protein>
    <submittedName>
        <fullName evidence="3">L-ascorbate metabolism protein UlaG (Beta-lactamase superfamily)</fullName>
    </submittedName>
</protein>
<reference evidence="3 4" key="1">
    <citation type="submission" date="2019-03" db="EMBL/GenBank/DDBJ databases">
        <title>Genomic Encyclopedia of Type Strains, Phase IV (KMG-IV): sequencing the most valuable type-strain genomes for metagenomic binning, comparative biology and taxonomic classification.</title>
        <authorList>
            <person name="Goeker M."/>
        </authorList>
    </citation>
    <scope>NUCLEOTIDE SEQUENCE [LARGE SCALE GENOMIC DNA]</scope>
    <source>
        <strain evidence="3 4">DSM 24629</strain>
    </source>
</reference>
<dbReference type="RefSeq" id="WP_132253551.1">
    <property type="nucleotide sequence ID" value="NZ_SMAL01000010.1"/>
</dbReference>
<feature type="chain" id="PRO_5020936194" evidence="2">
    <location>
        <begin position="28"/>
        <end position="285"/>
    </location>
</feature>
<dbReference type="EMBL" id="SMAL01000010">
    <property type="protein sequence ID" value="TCT12967.1"/>
    <property type="molecule type" value="Genomic_DNA"/>
</dbReference>